<evidence type="ECO:0000313" key="3">
    <source>
        <dbReference type="Proteomes" id="UP001138540"/>
    </source>
</evidence>
<reference evidence="2 3" key="1">
    <citation type="submission" date="2020-08" db="EMBL/GenBank/DDBJ databases">
        <title>Exploring microbial biodiversity for novel pathways involved in the catabolism of aromatic compounds derived from lignin.</title>
        <authorList>
            <person name="Elkins J."/>
        </authorList>
    </citation>
    <scope>NUCLEOTIDE SEQUENCE [LARGE SCALE GENOMIC DNA]</scope>
    <source>
        <strain evidence="2 3">B1D3A</strain>
    </source>
</reference>
<sequence length="183" mass="19546">MALEEALLEATKGMAALTEMLKITAQNQERLIAGQAAAIEKVQPETRTRTRAKKDEPTPAAAPAETETAEAPPPASTDSSPTFTTEVSDDELKIVASTYLAGEKDKGMEALQIAKDFIPSIAAEFGSPKLCGPESKLTPAERVKAWFFLKRKSAGLPVDFNGDYDFDGDPTQGGEPAAPEDDF</sequence>
<feature type="region of interest" description="Disordered" evidence="1">
    <location>
        <begin position="163"/>
        <end position="183"/>
    </location>
</feature>
<dbReference type="Proteomes" id="UP001138540">
    <property type="component" value="Unassembled WGS sequence"/>
</dbReference>
<organism evidence="2 3">
    <name type="scientific">Sphingobium lignivorans</name>
    <dbReference type="NCBI Taxonomy" id="2735886"/>
    <lineage>
        <taxon>Bacteria</taxon>
        <taxon>Pseudomonadati</taxon>
        <taxon>Pseudomonadota</taxon>
        <taxon>Alphaproteobacteria</taxon>
        <taxon>Sphingomonadales</taxon>
        <taxon>Sphingomonadaceae</taxon>
        <taxon>Sphingobium</taxon>
    </lineage>
</organism>
<protein>
    <submittedName>
        <fullName evidence="2">Membrane protein</fullName>
    </submittedName>
</protein>
<evidence type="ECO:0000256" key="1">
    <source>
        <dbReference type="SAM" id="MobiDB-lite"/>
    </source>
</evidence>
<evidence type="ECO:0000313" key="2">
    <source>
        <dbReference type="EMBL" id="MBB5986007.1"/>
    </source>
</evidence>
<proteinExistence type="predicted"/>
<feature type="compositionally biased region" description="Basic and acidic residues" evidence="1">
    <location>
        <begin position="42"/>
        <end position="57"/>
    </location>
</feature>
<dbReference type="RefSeq" id="WP_184153053.1">
    <property type="nucleotide sequence ID" value="NZ_JACHKA010000001.1"/>
</dbReference>
<name>A0ABR6NFE6_9SPHN</name>
<feature type="region of interest" description="Disordered" evidence="1">
    <location>
        <begin position="39"/>
        <end position="89"/>
    </location>
</feature>
<keyword evidence="3" id="KW-1185">Reference proteome</keyword>
<feature type="compositionally biased region" description="Low complexity" evidence="1">
    <location>
        <begin position="58"/>
        <end position="85"/>
    </location>
</feature>
<accession>A0ABR6NFE6</accession>
<gene>
    <name evidence="2" type="ORF">HNP60_001981</name>
</gene>
<dbReference type="EMBL" id="JACHKA010000001">
    <property type="protein sequence ID" value="MBB5986007.1"/>
    <property type="molecule type" value="Genomic_DNA"/>
</dbReference>
<comment type="caution">
    <text evidence="2">The sequence shown here is derived from an EMBL/GenBank/DDBJ whole genome shotgun (WGS) entry which is preliminary data.</text>
</comment>